<protein>
    <submittedName>
        <fullName evidence="2">Uncharacterized protein</fullName>
    </submittedName>
</protein>
<feature type="transmembrane region" description="Helical" evidence="1">
    <location>
        <begin position="35"/>
        <end position="54"/>
    </location>
</feature>
<proteinExistence type="predicted"/>
<evidence type="ECO:0000256" key="1">
    <source>
        <dbReference type="SAM" id="Phobius"/>
    </source>
</evidence>
<accession>A0A7T0C1Q0</accession>
<keyword evidence="1" id="KW-0472">Membrane</keyword>
<keyword evidence="1" id="KW-0812">Transmembrane</keyword>
<dbReference type="AlphaFoldDB" id="A0A7T0C1Q0"/>
<dbReference type="EMBL" id="CP048620">
    <property type="protein sequence ID" value="QPJ64886.1"/>
    <property type="molecule type" value="Genomic_DNA"/>
</dbReference>
<evidence type="ECO:0000313" key="2">
    <source>
        <dbReference type="EMBL" id="QPJ64886.1"/>
    </source>
</evidence>
<evidence type="ECO:0000313" key="3">
    <source>
        <dbReference type="Proteomes" id="UP000594464"/>
    </source>
</evidence>
<gene>
    <name evidence="2" type="ORF">G3M78_05600</name>
</gene>
<dbReference type="KEGG" id="nva:G3M78_05600"/>
<reference evidence="3" key="1">
    <citation type="submission" date="2020-02" db="EMBL/GenBank/DDBJ databases">
        <title>Genomic and physiological characterization of two novel Nitrospinaceae genera.</title>
        <authorList>
            <person name="Mueller A.J."/>
            <person name="Jung M.-Y."/>
            <person name="Strachan C.R."/>
            <person name="Herbold C.W."/>
            <person name="Kirkegaard R.H."/>
            <person name="Daims H."/>
        </authorList>
    </citation>
    <scope>NUCLEOTIDE SEQUENCE [LARGE SCALE GENOMIC DNA]</scope>
</reference>
<dbReference type="Proteomes" id="UP000594464">
    <property type="component" value="Chromosome"/>
</dbReference>
<sequence length="67" mass="7697">MLIVARFLLLCFLIVAALLIDGNLARDIFDYRIDTFREWIAVVAIFFVIAFIAYGEFTKKIKPPDGE</sequence>
<keyword evidence="1" id="KW-1133">Transmembrane helix</keyword>
<name>A0A7T0C1Q0_9BACT</name>
<organism evidence="2 3">
    <name type="scientific">Candidatus Nitrohelix vancouverensis</name>
    <dbReference type="NCBI Taxonomy" id="2705534"/>
    <lineage>
        <taxon>Bacteria</taxon>
        <taxon>Pseudomonadati</taxon>
        <taxon>Nitrospinota/Tectimicrobiota group</taxon>
        <taxon>Nitrospinota</taxon>
        <taxon>Nitrospinia</taxon>
        <taxon>Nitrospinales</taxon>
        <taxon>Nitrospinaceae</taxon>
        <taxon>Candidatus Nitrohelix</taxon>
    </lineage>
</organism>